<protein>
    <submittedName>
        <fullName evidence="18">TonB-dependent siderophore receptor</fullName>
    </submittedName>
</protein>
<evidence type="ECO:0000256" key="13">
    <source>
        <dbReference type="ARBA" id="ARBA00023237"/>
    </source>
</evidence>
<keyword evidence="12 18" id="KW-0675">Receptor</keyword>
<keyword evidence="3 14" id="KW-0813">Transport</keyword>
<dbReference type="CDD" id="cd01347">
    <property type="entry name" value="ligand_gated_channel"/>
    <property type="match status" value="1"/>
</dbReference>
<dbReference type="Pfam" id="PF00593">
    <property type="entry name" value="TonB_dep_Rec_b-barrel"/>
    <property type="match status" value="1"/>
</dbReference>
<evidence type="ECO:0000256" key="5">
    <source>
        <dbReference type="ARBA" id="ARBA00022496"/>
    </source>
</evidence>
<dbReference type="InterPro" id="IPR012910">
    <property type="entry name" value="Plug_dom"/>
</dbReference>
<dbReference type="Proteomes" id="UP001242732">
    <property type="component" value="Chromosome"/>
</dbReference>
<dbReference type="PANTHER" id="PTHR32552">
    <property type="entry name" value="FERRICHROME IRON RECEPTOR-RELATED"/>
    <property type="match status" value="1"/>
</dbReference>
<dbReference type="Gene3D" id="2.40.170.20">
    <property type="entry name" value="TonB-dependent receptor, beta-barrel domain"/>
    <property type="match status" value="1"/>
</dbReference>
<dbReference type="PROSITE" id="PS52016">
    <property type="entry name" value="TONB_DEPENDENT_REC_3"/>
    <property type="match status" value="1"/>
</dbReference>
<dbReference type="Gene3D" id="2.170.130.10">
    <property type="entry name" value="TonB-dependent receptor, plug domain"/>
    <property type="match status" value="1"/>
</dbReference>
<evidence type="ECO:0000256" key="12">
    <source>
        <dbReference type="ARBA" id="ARBA00023170"/>
    </source>
</evidence>
<evidence type="ECO:0000256" key="4">
    <source>
        <dbReference type="ARBA" id="ARBA00022452"/>
    </source>
</evidence>
<accession>A0ABY9ATJ4</accession>
<dbReference type="EMBL" id="CP127363">
    <property type="protein sequence ID" value="WIY49883.1"/>
    <property type="molecule type" value="Genomic_DNA"/>
</dbReference>
<dbReference type="InterPro" id="IPR039426">
    <property type="entry name" value="TonB-dep_rcpt-like"/>
</dbReference>
<keyword evidence="5" id="KW-0410">Iron transport</keyword>
<keyword evidence="19" id="KW-1185">Reference proteome</keyword>
<dbReference type="InterPro" id="IPR036942">
    <property type="entry name" value="Beta-barrel_TonB_sf"/>
</dbReference>
<evidence type="ECO:0000256" key="14">
    <source>
        <dbReference type="PROSITE-ProRule" id="PRU01360"/>
    </source>
</evidence>
<name>A0ABY9ATJ4_PARCI</name>
<keyword evidence="6 14" id="KW-0812">Transmembrane</keyword>
<reference evidence="18 19" key="1">
    <citation type="submission" date="2023-06" db="EMBL/GenBank/DDBJ databases">
        <authorList>
            <person name="Ham H."/>
            <person name="Park D.S."/>
        </authorList>
    </citation>
    <scope>NUCLEOTIDE SEQUENCE [LARGE SCALE GENOMIC DNA]</scope>
    <source>
        <strain evidence="18 19">KACC 17005</strain>
    </source>
</reference>
<dbReference type="PANTHER" id="PTHR32552:SF68">
    <property type="entry name" value="FERRICHROME OUTER MEMBRANE TRANSPORTER_PHAGE RECEPTOR"/>
    <property type="match status" value="1"/>
</dbReference>
<dbReference type="InterPro" id="IPR037066">
    <property type="entry name" value="Plug_dom_sf"/>
</dbReference>
<evidence type="ECO:0000259" key="17">
    <source>
        <dbReference type="Pfam" id="PF07715"/>
    </source>
</evidence>
<keyword evidence="10 15" id="KW-0798">TonB box</keyword>
<evidence type="ECO:0000256" key="9">
    <source>
        <dbReference type="ARBA" id="ARBA00023065"/>
    </source>
</evidence>
<keyword evidence="13 14" id="KW-0998">Cell outer membrane</keyword>
<evidence type="ECO:0000256" key="15">
    <source>
        <dbReference type="RuleBase" id="RU003357"/>
    </source>
</evidence>
<dbReference type="NCBIfam" id="TIGR01783">
    <property type="entry name" value="TonB-siderophor"/>
    <property type="match status" value="1"/>
</dbReference>
<evidence type="ECO:0000256" key="11">
    <source>
        <dbReference type="ARBA" id="ARBA00023136"/>
    </source>
</evidence>
<feature type="domain" description="TonB-dependent receptor-like beta-barrel" evidence="16">
    <location>
        <begin position="282"/>
        <end position="699"/>
    </location>
</feature>
<keyword evidence="8" id="KW-0408">Iron</keyword>
<evidence type="ECO:0000256" key="2">
    <source>
        <dbReference type="ARBA" id="ARBA00009810"/>
    </source>
</evidence>
<dbReference type="InterPro" id="IPR010105">
    <property type="entry name" value="TonB_sidphr_rcpt"/>
</dbReference>
<keyword evidence="11 14" id="KW-0472">Membrane</keyword>
<evidence type="ECO:0000313" key="18">
    <source>
        <dbReference type="EMBL" id="WIY49883.1"/>
    </source>
</evidence>
<evidence type="ECO:0000256" key="6">
    <source>
        <dbReference type="ARBA" id="ARBA00022692"/>
    </source>
</evidence>
<keyword evidence="7" id="KW-0732">Signal</keyword>
<dbReference type="Pfam" id="PF07715">
    <property type="entry name" value="Plug"/>
    <property type="match status" value="1"/>
</dbReference>
<evidence type="ECO:0000259" key="16">
    <source>
        <dbReference type="Pfam" id="PF00593"/>
    </source>
</evidence>
<gene>
    <name evidence="18" type="ORF">QRO08_04720</name>
</gene>
<comment type="subcellular location">
    <subcellularLocation>
        <location evidence="1 14">Cell outer membrane</location>
        <topology evidence="1 14">Multi-pass membrane protein</topology>
    </subcellularLocation>
</comment>
<keyword evidence="4 14" id="KW-1134">Transmembrane beta strand</keyword>
<dbReference type="SUPFAM" id="SSF56935">
    <property type="entry name" value="Porins"/>
    <property type="match status" value="1"/>
</dbReference>
<evidence type="ECO:0000256" key="3">
    <source>
        <dbReference type="ARBA" id="ARBA00022448"/>
    </source>
</evidence>
<comment type="similarity">
    <text evidence="2 14 15">Belongs to the TonB-dependent receptor family.</text>
</comment>
<evidence type="ECO:0000256" key="8">
    <source>
        <dbReference type="ARBA" id="ARBA00023004"/>
    </source>
</evidence>
<evidence type="ECO:0000256" key="10">
    <source>
        <dbReference type="ARBA" id="ARBA00023077"/>
    </source>
</evidence>
<dbReference type="RefSeq" id="WP_011796947.1">
    <property type="nucleotide sequence ID" value="NZ_CP023687.1"/>
</dbReference>
<dbReference type="InterPro" id="IPR000531">
    <property type="entry name" value="Beta-barrel_TonB"/>
</dbReference>
<dbReference type="GeneID" id="79788928"/>
<evidence type="ECO:0000256" key="1">
    <source>
        <dbReference type="ARBA" id="ARBA00004571"/>
    </source>
</evidence>
<organism evidence="18 19">
    <name type="scientific">Paracidovorax citrulli</name>
    <name type="common">Acidovorax citrulli</name>
    <dbReference type="NCBI Taxonomy" id="80869"/>
    <lineage>
        <taxon>Bacteria</taxon>
        <taxon>Pseudomonadati</taxon>
        <taxon>Pseudomonadota</taxon>
        <taxon>Betaproteobacteria</taxon>
        <taxon>Burkholderiales</taxon>
        <taxon>Comamonadaceae</taxon>
        <taxon>Paracidovorax</taxon>
    </lineage>
</organism>
<evidence type="ECO:0000256" key="7">
    <source>
        <dbReference type="ARBA" id="ARBA00022729"/>
    </source>
</evidence>
<evidence type="ECO:0000313" key="19">
    <source>
        <dbReference type="Proteomes" id="UP001242732"/>
    </source>
</evidence>
<proteinExistence type="inferred from homology"/>
<keyword evidence="9" id="KW-0406">Ion transport</keyword>
<feature type="domain" description="TonB-dependent receptor plug" evidence="17">
    <location>
        <begin position="97"/>
        <end position="195"/>
    </location>
</feature>
<sequence>MIHLRPGAAFQRAAALALPRRPARSTLPALRLGRHALTPLALCLSQAAFAQSGTAVDGTAQSPAQLQEVRINAGTEKDVGFAPTEAQTAGKMPMRRLETPQSVGVVTREQMESRQITNLQQALQTVAGVSPVNFGRRGVDDLNIRGFRSTESVLIDGLVQSVGMWTRLNPYGYERFEVLKGAASVLYGQVQPGGIVNAVSKRPRREALTEVGVEVGSFGQRTLQADLNRPLNESGKAAFRINAQVANSDDPTDFIYRRDRWIAPSLSLDLGPQTDLVVFATYNQSQWMRQQGVTPYGTVLPNRNGPVRRTLYTGDPSFGGYDIETKSLGYALEHRFSPALTLRQNVRYETEGGTGNLVANSTLQSNQRLQNRTATRQYMDDEMLATDTSVLAKFAALGVQHQLVAGLDARTGKSWLGRRTCSIAPMDLFNPVYGVAARCPAGLTIDAPERLTVAGLYAQDQIRLTPQWTVLAGLRRDWSTNTIDDRIAREKTRQKDSATTLSAGVVYEFVPGWAAYASYGESFLPVSGTSFSGAPFVPETGKQWETGLKYEAPDRSVTGSLALFDLKRSNVTTADPVNATFQVQTGTQRARGLELEVGAELQRHWKLTGAYTYTDSEVTRDNNAAIVGKPLNLTPRSTFALWATYQLPQMPQLTLGAGARHVTRQVGSYPFSLPAYTVVDLSVGYTGPSYRITAGVKNVFDRAYYDGAINANVVSPSLPRNFSVGLTYFF</sequence>